<evidence type="ECO:0000313" key="3">
    <source>
        <dbReference type="Proteomes" id="UP000253410"/>
    </source>
</evidence>
<dbReference type="GO" id="GO:0046872">
    <property type="term" value="F:metal ion binding"/>
    <property type="evidence" value="ECO:0007669"/>
    <property type="project" value="UniProtKB-KW"/>
</dbReference>
<dbReference type="PANTHER" id="PTHR12736">
    <property type="entry name" value="LANC-LIKE PROTEIN"/>
    <property type="match status" value="1"/>
</dbReference>
<dbReference type="Proteomes" id="UP000253410">
    <property type="component" value="Unassembled WGS sequence"/>
</dbReference>
<proteinExistence type="predicted"/>
<dbReference type="SUPFAM" id="SSF158745">
    <property type="entry name" value="LanC-like"/>
    <property type="match status" value="1"/>
</dbReference>
<dbReference type="GO" id="GO:0031179">
    <property type="term" value="P:peptide modification"/>
    <property type="evidence" value="ECO:0007669"/>
    <property type="project" value="InterPro"/>
</dbReference>
<dbReference type="Pfam" id="PF05147">
    <property type="entry name" value="LANC_like"/>
    <property type="match status" value="1"/>
</dbReference>
<dbReference type="OrthoDB" id="6313827at2"/>
<sequence>MNYRKEIELTLEQISKELDLFTANDTNAGLLGGNTGCALFYAYYYQFTSREEHLDKVLDIVQKSITALSEQPLNGSFCGGVAGVAWCIQHLVGMGFIEEDDITDAFTEIDEVVGDFMEETLLAGKNDFLHEGVGTALYFLGRPPEIGQRYLERLVGHLAGSAHHLPTGIAWKDQFSSQSHRNQEENLYNLGLSHGVPAIIAILCRIYEKGIARDVTHGLIEDATRWVLNTRKTDGGKGLSLFPTLVNAANVISGDVNSRLGWCYGDLGIATMLLGAGKRLQKPAYNEAALSVLHDVAAYRNQKNGAIHDTCLCHGSAGIAHILQQAALATGDPVLEKAAFNWLETTLKMNTWTDGPAGYKFYHHPDYVDNYSVLEGIAGTGLSLLGFLQPEMSTGWNECLLIS</sequence>
<dbReference type="SMART" id="SM01260">
    <property type="entry name" value="LANC_like"/>
    <property type="match status" value="1"/>
</dbReference>
<dbReference type="Gene3D" id="1.50.10.20">
    <property type="match status" value="1"/>
</dbReference>
<keyword evidence="1" id="KW-0479">Metal-binding</keyword>
<organism evidence="2 3">
    <name type="scientific">Chitinophaga flava</name>
    <dbReference type="NCBI Taxonomy" id="2259036"/>
    <lineage>
        <taxon>Bacteria</taxon>
        <taxon>Pseudomonadati</taxon>
        <taxon>Bacteroidota</taxon>
        <taxon>Chitinophagia</taxon>
        <taxon>Chitinophagales</taxon>
        <taxon>Chitinophagaceae</taxon>
        <taxon>Chitinophaga</taxon>
    </lineage>
</organism>
<protein>
    <recommendedName>
        <fullName evidence="4">Lanthionine synthetase</fullName>
    </recommendedName>
</protein>
<dbReference type="InterPro" id="IPR007822">
    <property type="entry name" value="LANC-like"/>
</dbReference>
<evidence type="ECO:0000256" key="1">
    <source>
        <dbReference type="PIRSR" id="PIRSR607822-1"/>
    </source>
</evidence>
<dbReference type="AlphaFoldDB" id="A0A365XYJ3"/>
<keyword evidence="1" id="KW-0862">Zinc</keyword>
<accession>A0A365XYJ3</accession>
<dbReference type="PRINTS" id="PR01950">
    <property type="entry name" value="LANCSUPER"/>
</dbReference>
<reference evidence="2 3" key="1">
    <citation type="submission" date="2018-05" db="EMBL/GenBank/DDBJ databases">
        <title>Chitinophaga sp. K3CV102501T nov., isolated from isolated from a monsoon evergreen broad-leaved forest soil.</title>
        <authorList>
            <person name="Lv Y."/>
        </authorList>
    </citation>
    <scope>NUCLEOTIDE SEQUENCE [LARGE SCALE GENOMIC DNA]</scope>
    <source>
        <strain evidence="2 3">GDMCC 1.1325</strain>
    </source>
</reference>
<feature type="binding site" evidence="1">
    <location>
        <position position="313"/>
    </location>
    <ligand>
        <name>Zn(2+)</name>
        <dbReference type="ChEBI" id="CHEBI:29105"/>
    </ligand>
</feature>
<feature type="binding site" evidence="1">
    <location>
        <position position="314"/>
    </location>
    <ligand>
        <name>Zn(2+)</name>
        <dbReference type="ChEBI" id="CHEBI:29105"/>
    </ligand>
</feature>
<dbReference type="EMBL" id="QFFJ01000001">
    <property type="protein sequence ID" value="RBL91422.1"/>
    <property type="molecule type" value="Genomic_DNA"/>
</dbReference>
<dbReference type="InterPro" id="IPR033889">
    <property type="entry name" value="LanC"/>
</dbReference>
<keyword evidence="3" id="KW-1185">Reference proteome</keyword>
<comment type="caution">
    <text evidence="2">The sequence shown here is derived from an EMBL/GenBank/DDBJ whole genome shotgun (WGS) entry which is preliminary data.</text>
</comment>
<evidence type="ECO:0008006" key="4">
    <source>
        <dbReference type="Google" id="ProtNLM"/>
    </source>
</evidence>
<name>A0A365XYJ3_9BACT</name>
<gene>
    <name evidence="2" type="ORF">DF182_02030</name>
</gene>
<dbReference type="PANTHER" id="PTHR12736:SF21">
    <property type="entry name" value="LANC-LIKE PROTEIN 2"/>
    <property type="match status" value="1"/>
</dbReference>
<dbReference type="CDD" id="cd04793">
    <property type="entry name" value="LanC"/>
    <property type="match status" value="1"/>
</dbReference>
<dbReference type="GO" id="GO:0005886">
    <property type="term" value="C:plasma membrane"/>
    <property type="evidence" value="ECO:0007669"/>
    <property type="project" value="TreeGrafter"/>
</dbReference>
<evidence type="ECO:0000313" key="2">
    <source>
        <dbReference type="EMBL" id="RBL91422.1"/>
    </source>
</evidence>
<dbReference type="PRINTS" id="PR01955">
    <property type="entry name" value="LANCFRANKIA"/>
</dbReference>
<dbReference type="RefSeq" id="WP_113614018.1">
    <property type="nucleotide sequence ID" value="NZ_QFFJ01000001.1"/>
</dbReference>
<feature type="binding site" evidence="1">
    <location>
        <position position="263"/>
    </location>
    <ligand>
        <name>Zn(2+)</name>
        <dbReference type="ChEBI" id="CHEBI:29105"/>
    </ligand>
</feature>